<evidence type="ECO:0000313" key="1">
    <source>
        <dbReference type="EMBL" id="TBU31261.1"/>
    </source>
</evidence>
<protein>
    <submittedName>
        <fullName evidence="1">Uncharacterized protein</fullName>
    </submittedName>
</protein>
<dbReference type="AlphaFoldDB" id="A0A4Q9MXG1"/>
<organism evidence="1">
    <name type="scientific">Dichomitus squalens</name>
    <dbReference type="NCBI Taxonomy" id="114155"/>
    <lineage>
        <taxon>Eukaryota</taxon>
        <taxon>Fungi</taxon>
        <taxon>Dikarya</taxon>
        <taxon>Basidiomycota</taxon>
        <taxon>Agaricomycotina</taxon>
        <taxon>Agaricomycetes</taxon>
        <taxon>Polyporales</taxon>
        <taxon>Polyporaceae</taxon>
        <taxon>Dichomitus</taxon>
    </lineage>
</organism>
<reference evidence="1" key="1">
    <citation type="submission" date="2019-01" db="EMBL/GenBank/DDBJ databases">
        <title>Draft genome sequences of three monokaryotic isolates of the white-rot basidiomycete fungus Dichomitus squalens.</title>
        <authorList>
            <consortium name="DOE Joint Genome Institute"/>
            <person name="Lopez S.C."/>
            <person name="Andreopoulos B."/>
            <person name="Pangilinan J."/>
            <person name="Lipzen A."/>
            <person name="Riley R."/>
            <person name="Ahrendt S."/>
            <person name="Ng V."/>
            <person name="Barry K."/>
            <person name="Daum C."/>
            <person name="Grigoriev I.V."/>
            <person name="Hilden K.S."/>
            <person name="Makela M.R."/>
            <person name="de Vries R.P."/>
        </authorList>
    </citation>
    <scope>NUCLEOTIDE SEQUENCE [LARGE SCALE GENOMIC DNA]</scope>
    <source>
        <strain evidence="1">OM18370.1</strain>
    </source>
</reference>
<sequence>MGEPTPFRYGRLSGMGGSGRAQWGAAHCRAVPRTDFAGPSLSSEVRATENSALMNAQICEPSTKATTYFGRFVYKLAGMIEVAWGAKPSKWAHWCY</sequence>
<name>A0A4Q9MXG1_9APHY</name>
<accession>A0A4Q9MXG1</accession>
<dbReference type="Proteomes" id="UP000292957">
    <property type="component" value="Unassembled WGS sequence"/>
</dbReference>
<gene>
    <name evidence="1" type="ORF">BD311DRAFT_133437</name>
</gene>
<dbReference type="EMBL" id="ML143400">
    <property type="protein sequence ID" value="TBU31261.1"/>
    <property type="molecule type" value="Genomic_DNA"/>
</dbReference>
<proteinExistence type="predicted"/>